<evidence type="ECO:0000256" key="1">
    <source>
        <dbReference type="ARBA" id="ARBA00010466"/>
    </source>
</evidence>
<dbReference type="STRING" id="1185766.SAMN05216224_10254"/>
<keyword evidence="3" id="KW-0238">DNA-binding</keyword>
<dbReference type="RefSeq" id="WP_038066516.1">
    <property type="nucleotide sequence ID" value="NZ_FOVB01000002.1"/>
</dbReference>
<keyword evidence="4" id="KW-0804">Transcription</keyword>
<proteinExistence type="inferred from homology"/>
<evidence type="ECO:0000259" key="5">
    <source>
        <dbReference type="Pfam" id="PF04198"/>
    </source>
</evidence>
<comment type="caution">
    <text evidence="6">The sequence shown here is derived from an EMBL/GenBank/DDBJ whole genome shotgun (WGS) entry which is preliminary data.</text>
</comment>
<name>A0A074TC79_9RHOB</name>
<organism evidence="6 7">
    <name type="scientific">Thioclava dalianensis</name>
    <dbReference type="NCBI Taxonomy" id="1185766"/>
    <lineage>
        <taxon>Bacteria</taxon>
        <taxon>Pseudomonadati</taxon>
        <taxon>Pseudomonadota</taxon>
        <taxon>Alphaproteobacteria</taxon>
        <taxon>Rhodobacterales</taxon>
        <taxon>Paracoccaceae</taxon>
        <taxon>Thioclava</taxon>
    </lineage>
</organism>
<comment type="similarity">
    <text evidence="1">Belongs to the SorC transcriptional regulatory family.</text>
</comment>
<dbReference type="Pfam" id="PF04198">
    <property type="entry name" value="Sugar-bind"/>
    <property type="match status" value="1"/>
</dbReference>
<dbReference type="InterPro" id="IPR036388">
    <property type="entry name" value="WH-like_DNA-bd_sf"/>
</dbReference>
<dbReference type="AlphaFoldDB" id="A0A074TC79"/>
<reference evidence="6 7" key="1">
    <citation type="submission" date="2014-03" db="EMBL/GenBank/DDBJ databases">
        <title>The draft genome sequence of Thioclava dalianensis DLFJ1-1.</title>
        <authorList>
            <person name="Lai Q."/>
            <person name="Shao Z."/>
        </authorList>
    </citation>
    <scope>NUCLEOTIDE SEQUENCE [LARGE SCALE GENOMIC DNA]</scope>
    <source>
        <strain evidence="6 7">DLFJ1-1</strain>
    </source>
</reference>
<dbReference type="EMBL" id="JHEH01000014">
    <property type="protein sequence ID" value="KEP69396.1"/>
    <property type="molecule type" value="Genomic_DNA"/>
</dbReference>
<dbReference type="Gene3D" id="1.10.10.10">
    <property type="entry name" value="Winged helix-like DNA-binding domain superfamily/Winged helix DNA-binding domain"/>
    <property type="match status" value="1"/>
</dbReference>
<keyword evidence="2" id="KW-0805">Transcription regulation</keyword>
<evidence type="ECO:0000256" key="2">
    <source>
        <dbReference type="ARBA" id="ARBA00023015"/>
    </source>
</evidence>
<gene>
    <name evidence="6" type="ORF">DL1_04055</name>
</gene>
<dbReference type="InterPro" id="IPR037171">
    <property type="entry name" value="NagB/RpiA_transferase-like"/>
</dbReference>
<dbReference type="InterPro" id="IPR051054">
    <property type="entry name" value="SorC_transcr_regulators"/>
</dbReference>
<dbReference type="PANTHER" id="PTHR34294:SF1">
    <property type="entry name" value="TRANSCRIPTIONAL REGULATOR LSRR"/>
    <property type="match status" value="1"/>
</dbReference>
<keyword evidence="7" id="KW-1185">Reference proteome</keyword>
<protein>
    <submittedName>
        <fullName evidence="6">DeoR faimly transcriptional regulator</fullName>
    </submittedName>
</protein>
<evidence type="ECO:0000256" key="4">
    <source>
        <dbReference type="ARBA" id="ARBA00023163"/>
    </source>
</evidence>
<dbReference type="OrthoDB" id="9808171at2"/>
<feature type="domain" description="Sugar-binding" evidence="5">
    <location>
        <begin position="62"/>
        <end position="307"/>
    </location>
</feature>
<accession>A0A074TC79</accession>
<dbReference type="GO" id="GO:0030246">
    <property type="term" value="F:carbohydrate binding"/>
    <property type="evidence" value="ECO:0007669"/>
    <property type="project" value="InterPro"/>
</dbReference>
<evidence type="ECO:0000313" key="6">
    <source>
        <dbReference type="EMBL" id="KEP69396.1"/>
    </source>
</evidence>
<dbReference type="eggNOG" id="COG2390">
    <property type="taxonomic scope" value="Bacteria"/>
</dbReference>
<dbReference type="InterPro" id="IPR007324">
    <property type="entry name" value="Sugar-bd_dom_put"/>
</dbReference>
<dbReference type="PANTHER" id="PTHR34294">
    <property type="entry name" value="TRANSCRIPTIONAL REGULATOR-RELATED"/>
    <property type="match status" value="1"/>
</dbReference>
<dbReference type="SUPFAM" id="SSF100950">
    <property type="entry name" value="NagB/RpiA/CoA transferase-like"/>
    <property type="match status" value="1"/>
</dbReference>
<dbReference type="GO" id="GO:0003677">
    <property type="term" value="F:DNA binding"/>
    <property type="evidence" value="ECO:0007669"/>
    <property type="project" value="UniProtKB-KW"/>
</dbReference>
<dbReference type="Proteomes" id="UP000027725">
    <property type="component" value="Unassembled WGS sequence"/>
</dbReference>
<evidence type="ECO:0000313" key="7">
    <source>
        <dbReference type="Proteomes" id="UP000027725"/>
    </source>
</evidence>
<sequence>MEELALNEADDALLARVAWLYYNDGLTQSEVGHQLNLSRIKVSRLLDAGRASGLIEVRINSRQQGCLEIETRLQERFRLKDCRVIPDSTGADIDARIGQAAATFLMQKLNPGDSLAVGWGATVSNAIRVLGHVVHERRIELFSLTGGVQTYVQGMREAHWDRTPNIIPAPLVVSTPELAAALLREPAISSLLNQAIAADYKLVGIGGISEQATVVSQGYITAGEIEPLRRSGARGDVLCRFYDRTGQDMELPLHERVIGVDLVQLRDCEQVIGAAGGPNKVTPILAALRGQILDILVTDEATALSLLDAAED</sequence>
<dbReference type="Gene3D" id="3.40.50.1360">
    <property type="match status" value="1"/>
</dbReference>
<evidence type="ECO:0000256" key="3">
    <source>
        <dbReference type="ARBA" id="ARBA00023125"/>
    </source>
</evidence>